<gene>
    <name evidence="4" type="primary">LOC111497385</name>
</gene>
<dbReference type="PANTHER" id="PTHR21193">
    <property type="entry name" value="OXIDOREDUCTASE-LIKE DOMAIN-CONTAINING PROTEIN 1"/>
    <property type="match status" value="1"/>
</dbReference>
<protein>
    <submittedName>
        <fullName evidence="4">Uncharacterized protein LOC111497385</fullName>
    </submittedName>
</protein>
<evidence type="ECO:0000256" key="1">
    <source>
        <dbReference type="SAM" id="MobiDB-lite"/>
    </source>
</evidence>
<dbReference type="OrthoDB" id="1856718at2759"/>
<dbReference type="Proteomes" id="UP000504608">
    <property type="component" value="Unplaced"/>
</dbReference>
<keyword evidence="3" id="KW-1185">Reference proteome</keyword>
<proteinExistence type="predicted"/>
<dbReference type="KEGG" id="cmax:111497385"/>
<dbReference type="GeneID" id="111497385"/>
<evidence type="ECO:0000313" key="4">
    <source>
        <dbReference type="RefSeq" id="XP_023003942.1"/>
    </source>
</evidence>
<accession>A0A6J1KP06</accession>
<feature type="region of interest" description="Disordered" evidence="1">
    <location>
        <begin position="65"/>
        <end position="101"/>
    </location>
</feature>
<dbReference type="AlphaFoldDB" id="A0A6J1KP06"/>
<sequence length="140" mass="15760">MKLIHNNFIPSSILSSSLSNRNSNRLRQFEAENVWPHVPLAMRRFPAKIIPNFQSSSVYPKSIMASDGARETQSVDLQRTGVEEKEKKETEKAVKLPPPPEKPLPGDCCGSGCVRCVWDVYYEELEDYNKLCEKGSASNS</sequence>
<name>A0A6J1KP06_CUCMA</name>
<dbReference type="RefSeq" id="XP_023003942.1">
    <property type="nucleotide sequence ID" value="XM_023148174.1"/>
</dbReference>
<dbReference type="Pfam" id="PF09791">
    <property type="entry name" value="Oxidored-like"/>
    <property type="match status" value="1"/>
</dbReference>
<dbReference type="InterPro" id="IPR039251">
    <property type="entry name" value="OXLD1"/>
</dbReference>
<organism evidence="3 4">
    <name type="scientific">Cucurbita maxima</name>
    <name type="common">Pumpkin</name>
    <name type="synonym">Winter squash</name>
    <dbReference type="NCBI Taxonomy" id="3661"/>
    <lineage>
        <taxon>Eukaryota</taxon>
        <taxon>Viridiplantae</taxon>
        <taxon>Streptophyta</taxon>
        <taxon>Embryophyta</taxon>
        <taxon>Tracheophyta</taxon>
        <taxon>Spermatophyta</taxon>
        <taxon>Magnoliopsida</taxon>
        <taxon>eudicotyledons</taxon>
        <taxon>Gunneridae</taxon>
        <taxon>Pentapetalae</taxon>
        <taxon>rosids</taxon>
        <taxon>fabids</taxon>
        <taxon>Cucurbitales</taxon>
        <taxon>Cucurbitaceae</taxon>
        <taxon>Cucurbiteae</taxon>
        <taxon>Cucurbita</taxon>
    </lineage>
</organism>
<feature type="compositionally biased region" description="Basic and acidic residues" evidence="1">
    <location>
        <begin position="81"/>
        <end position="94"/>
    </location>
</feature>
<dbReference type="InterPro" id="IPR019180">
    <property type="entry name" value="Oxidoreductase-like_N"/>
</dbReference>
<evidence type="ECO:0000259" key="2">
    <source>
        <dbReference type="Pfam" id="PF09791"/>
    </source>
</evidence>
<evidence type="ECO:0000313" key="3">
    <source>
        <dbReference type="Proteomes" id="UP000504608"/>
    </source>
</evidence>
<reference evidence="4" key="1">
    <citation type="submission" date="2025-08" db="UniProtKB">
        <authorList>
            <consortium name="RefSeq"/>
        </authorList>
    </citation>
    <scope>IDENTIFICATION</scope>
    <source>
        <tissue evidence="4">Young leaves</tissue>
    </source>
</reference>
<dbReference type="PANTHER" id="PTHR21193:SF3">
    <property type="entry name" value="OXIDOREDUCTASE-LIKE DOMAIN-CONTAINING PROTEIN 1"/>
    <property type="match status" value="1"/>
</dbReference>
<feature type="domain" description="Oxidoreductase-like" evidence="2">
    <location>
        <begin position="94"/>
        <end position="133"/>
    </location>
</feature>